<feature type="region of interest" description="Disordered" evidence="6">
    <location>
        <begin position="23"/>
        <end position="50"/>
    </location>
</feature>
<dbReference type="InterPro" id="IPR044810">
    <property type="entry name" value="WRKY_plant"/>
</dbReference>
<keyword evidence="5" id="KW-0539">Nucleus</keyword>
<evidence type="ECO:0000313" key="9">
    <source>
        <dbReference type="Proteomes" id="UP000823674"/>
    </source>
</evidence>
<evidence type="ECO:0000256" key="6">
    <source>
        <dbReference type="SAM" id="MobiDB-lite"/>
    </source>
</evidence>
<evidence type="ECO:0000259" key="7">
    <source>
        <dbReference type="PROSITE" id="PS50811"/>
    </source>
</evidence>
<dbReference type="InterPro" id="IPR003657">
    <property type="entry name" value="WRKY_dom"/>
</dbReference>
<evidence type="ECO:0000256" key="2">
    <source>
        <dbReference type="ARBA" id="ARBA00023015"/>
    </source>
</evidence>
<keyword evidence="2" id="KW-0805">Transcription regulation</keyword>
<dbReference type="SMART" id="SM00774">
    <property type="entry name" value="WRKY"/>
    <property type="match status" value="1"/>
</dbReference>
<evidence type="ECO:0000313" key="8">
    <source>
        <dbReference type="EMBL" id="KAG5404577.1"/>
    </source>
</evidence>
<accession>A0ABQ7N0W9</accession>
<dbReference type="Pfam" id="PF03106">
    <property type="entry name" value="WRKY"/>
    <property type="match status" value="1"/>
</dbReference>
<dbReference type="EMBL" id="JADBGQ010000003">
    <property type="protein sequence ID" value="KAG5404577.1"/>
    <property type="molecule type" value="Genomic_DNA"/>
</dbReference>
<keyword evidence="3" id="KW-0238">DNA-binding</keyword>
<comment type="caution">
    <text evidence="8">The sequence shown here is derived from an EMBL/GenBank/DDBJ whole genome shotgun (WGS) entry which is preliminary data.</text>
</comment>
<keyword evidence="9" id="KW-1185">Reference proteome</keyword>
<dbReference type="Proteomes" id="UP000823674">
    <property type="component" value="Chromosome A03"/>
</dbReference>
<dbReference type="PANTHER" id="PTHR32096:SF110">
    <property type="entry name" value="WRKY DOMAIN-CONTAINING PROTEIN"/>
    <property type="match status" value="1"/>
</dbReference>
<keyword evidence="4" id="KW-0804">Transcription</keyword>
<dbReference type="Gene3D" id="2.20.25.80">
    <property type="entry name" value="WRKY domain"/>
    <property type="match status" value="1"/>
</dbReference>
<evidence type="ECO:0000256" key="3">
    <source>
        <dbReference type="ARBA" id="ARBA00023125"/>
    </source>
</evidence>
<feature type="domain" description="WRKY" evidence="7">
    <location>
        <begin position="68"/>
        <end position="136"/>
    </location>
</feature>
<dbReference type="PANTHER" id="PTHR32096">
    <property type="entry name" value="WRKY TRANSCRIPTION FACTOR 30-RELATED-RELATED"/>
    <property type="match status" value="1"/>
</dbReference>
<sequence>MISSNLHSRLTLSSKVEWEKDNRLTEKPVASRTTRPQAATMPRPEASKQSATLKLQDVIKRSHTWTMEARRINEDIYAWRKYGQKQILNSKFPRSYFRCTHKPTQGCNATKQVQKHEQDPSLFQITYIGHHTCNVSDETQAKTEPLDLEIVMDSDNNKLAATISQDHVDPYIQEQGNDISSLIGVGASMVKEEDYNNGDQNKDYCEGSSTYSDLSLVWPDVMMSDDRQHHQNHFYHGEASTTTSYQFSFIDNDQFSSLFDSYCPYEGTSAI</sequence>
<dbReference type="InterPro" id="IPR036576">
    <property type="entry name" value="WRKY_dom_sf"/>
</dbReference>
<dbReference type="PROSITE" id="PS50811">
    <property type="entry name" value="WRKY"/>
    <property type="match status" value="1"/>
</dbReference>
<reference evidence="8 9" key="1">
    <citation type="submission" date="2021-03" db="EMBL/GenBank/DDBJ databases">
        <authorList>
            <person name="King G.J."/>
            <person name="Bancroft I."/>
            <person name="Baten A."/>
            <person name="Bloomfield J."/>
            <person name="Borpatragohain P."/>
            <person name="He Z."/>
            <person name="Irish N."/>
            <person name="Irwin J."/>
            <person name="Liu K."/>
            <person name="Mauleon R.P."/>
            <person name="Moore J."/>
            <person name="Morris R."/>
            <person name="Ostergaard L."/>
            <person name="Wang B."/>
            <person name="Wells R."/>
        </authorList>
    </citation>
    <scope>NUCLEOTIDE SEQUENCE [LARGE SCALE GENOMIC DNA]</scope>
    <source>
        <strain evidence="8">R-o-18</strain>
        <tissue evidence="8">Leaf</tissue>
    </source>
</reference>
<dbReference type="SUPFAM" id="SSF118290">
    <property type="entry name" value="WRKY DNA-binding domain"/>
    <property type="match status" value="1"/>
</dbReference>
<evidence type="ECO:0000256" key="1">
    <source>
        <dbReference type="ARBA" id="ARBA00004123"/>
    </source>
</evidence>
<evidence type="ECO:0000256" key="4">
    <source>
        <dbReference type="ARBA" id="ARBA00023163"/>
    </source>
</evidence>
<protein>
    <recommendedName>
        <fullName evidence="7">WRKY domain-containing protein</fullName>
    </recommendedName>
</protein>
<proteinExistence type="predicted"/>
<organism evidence="8 9">
    <name type="scientific">Brassica rapa subsp. trilocularis</name>
    <dbReference type="NCBI Taxonomy" id="1813537"/>
    <lineage>
        <taxon>Eukaryota</taxon>
        <taxon>Viridiplantae</taxon>
        <taxon>Streptophyta</taxon>
        <taxon>Embryophyta</taxon>
        <taxon>Tracheophyta</taxon>
        <taxon>Spermatophyta</taxon>
        <taxon>Magnoliopsida</taxon>
        <taxon>eudicotyledons</taxon>
        <taxon>Gunneridae</taxon>
        <taxon>Pentapetalae</taxon>
        <taxon>rosids</taxon>
        <taxon>malvids</taxon>
        <taxon>Brassicales</taxon>
        <taxon>Brassicaceae</taxon>
        <taxon>Brassiceae</taxon>
        <taxon>Brassica</taxon>
    </lineage>
</organism>
<comment type="subcellular location">
    <subcellularLocation>
        <location evidence="1">Nucleus</location>
    </subcellularLocation>
</comment>
<evidence type="ECO:0000256" key="5">
    <source>
        <dbReference type="ARBA" id="ARBA00023242"/>
    </source>
</evidence>
<name>A0ABQ7N0W9_BRACM</name>
<gene>
    <name evidence="8" type="primary">A03p023600.1_BraROA</name>
    <name evidence="8" type="ORF">IGI04_010696</name>
</gene>